<dbReference type="EMBL" id="CABWMC010000032">
    <property type="protein sequence ID" value="VXC79721.1"/>
    <property type="molecule type" value="Genomic_DNA"/>
</dbReference>
<evidence type="ECO:0000313" key="1">
    <source>
        <dbReference type="EMBL" id="KWU58634.1"/>
    </source>
</evidence>
<dbReference type="RefSeq" id="WP_002142229.1">
    <property type="nucleotide sequence ID" value="NZ_CP009746.1"/>
</dbReference>
<sequence>MALHDTDQVDLVLIDEDNKDNVYLTIFDALEWNKSEELDDEHILLLQDKINTYLGFIESDEIHEKVPSTIGRTQFIIQVYSQNEPSFYGKKFYNIVSEQLGESGYGFEFHHKPIDSLS</sequence>
<dbReference type="AlphaFoldDB" id="A0A0A0WJX0"/>
<dbReference type="Proteomes" id="UP000437562">
    <property type="component" value="Unassembled WGS sequence"/>
</dbReference>
<evidence type="ECO:0000313" key="3">
    <source>
        <dbReference type="Proteomes" id="UP000065797"/>
    </source>
</evidence>
<dbReference type="InterPro" id="IPR046702">
    <property type="entry name" value="DUF6572"/>
</dbReference>
<dbReference type="KEGG" id="bww:bwei_2087"/>
<dbReference type="Pfam" id="PF20212">
    <property type="entry name" value="DUF6572"/>
    <property type="match status" value="1"/>
</dbReference>
<protein>
    <submittedName>
        <fullName evidence="1">Uncharacterized protein</fullName>
    </submittedName>
</protein>
<proteinExistence type="predicted"/>
<accession>A0A0A0WJX0</accession>
<reference evidence="2 4" key="2">
    <citation type="submission" date="2019-10" db="EMBL/GenBank/DDBJ databases">
        <authorList>
            <person name="Karimi E."/>
        </authorList>
    </citation>
    <scope>NUCLEOTIDE SEQUENCE [LARGE SCALE GENOMIC DNA]</scope>
    <source>
        <strain evidence="2">Bacillus sp. 71</strain>
    </source>
</reference>
<accession>A0A120EE80</accession>
<accession>A0A654BH70</accession>
<dbReference type="EMBL" id="LRPH01000071">
    <property type="protein sequence ID" value="KWU58634.1"/>
    <property type="molecule type" value="Genomic_DNA"/>
</dbReference>
<organism evidence="1 3">
    <name type="scientific">Bacillus mycoides</name>
    <dbReference type="NCBI Taxonomy" id="1405"/>
    <lineage>
        <taxon>Bacteria</taxon>
        <taxon>Bacillati</taxon>
        <taxon>Bacillota</taxon>
        <taxon>Bacilli</taxon>
        <taxon>Bacillales</taxon>
        <taxon>Bacillaceae</taxon>
        <taxon>Bacillus</taxon>
        <taxon>Bacillus cereus group</taxon>
    </lineage>
</organism>
<evidence type="ECO:0000313" key="4">
    <source>
        <dbReference type="Proteomes" id="UP000437562"/>
    </source>
</evidence>
<dbReference type="Proteomes" id="UP000065797">
    <property type="component" value="Unassembled WGS sequence"/>
</dbReference>
<gene>
    <name evidence="1" type="ORF">AWW70_20390</name>
    <name evidence="2" type="ORF">BACI71_70457</name>
</gene>
<name>A0A0A0WJX0_BACMY</name>
<reference evidence="1 3" key="1">
    <citation type="submission" date="2016-01" db="EMBL/GenBank/DDBJ databases">
        <authorList>
            <person name="McClelland M."/>
            <person name="Jain A."/>
            <person name="Saraogi P."/>
            <person name="Mendelson R."/>
            <person name="Westerman R."/>
            <person name="SanMiguel P."/>
            <person name="Csonka L."/>
        </authorList>
    </citation>
    <scope>NUCLEOTIDE SEQUENCE [LARGE SCALE GENOMIC DNA]</scope>
    <source>
        <strain evidence="1 3">PE8-15</strain>
    </source>
</reference>
<evidence type="ECO:0000313" key="2">
    <source>
        <dbReference type="EMBL" id="VXC79721.1"/>
    </source>
</evidence>